<gene>
    <name evidence="2" type="ORF">KCU98_g1448</name>
</gene>
<comment type="caution">
    <text evidence="2">The sequence shown here is derived from an EMBL/GenBank/DDBJ whole genome shotgun (WGS) entry which is preliminary data.</text>
</comment>
<evidence type="ECO:0000256" key="1">
    <source>
        <dbReference type="SAM" id="MobiDB-lite"/>
    </source>
</evidence>
<evidence type="ECO:0000313" key="3">
    <source>
        <dbReference type="Proteomes" id="UP000729357"/>
    </source>
</evidence>
<dbReference type="Proteomes" id="UP000729357">
    <property type="component" value="Unassembled WGS sequence"/>
</dbReference>
<name>A0A9P8K1H7_AURME</name>
<dbReference type="AlphaFoldDB" id="A0A9P8K1H7"/>
<organism evidence="2 3">
    <name type="scientific">Aureobasidium melanogenum</name>
    <name type="common">Aureobasidium pullulans var. melanogenum</name>
    <dbReference type="NCBI Taxonomy" id="46634"/>
    <lineage>
        <taxon>Eukaryota</taxon>
        <taxon>Fungi</taxon>
        <taxon>Dikarya</taxon>
        <taxon>Ascomycota</taxon>
        <taxon>Pezizomycotina</taxon>
        <taxon>Dothideomycetes</taxon>
        <taxon>Dothideomycetidae</taxon>
        <taxon>Dothideales</taxon>
        <taxon>Saccotheciaceae</taxon>
        <taxon>Aureobasidium</taxon>
    </lineage>
</organism>
<reference evidence="2" key="1">
    <citation type="journal article" date="2021" name="J Fungi (Basel)">
        <title>Virulence traits and population genomics of the black yeast Aureobasidium melanogenum.</title>
        <authorList>
            <person name="Cernosa A."/>
            <person name="Sun X."/>
            <person name="Gostincar C."/>
            <person name="Fang C."/>
            <person name="Gunde-Cimerman N."/>
            <person name="Song Z."/>
        </authorList>
    </citation>
    <scope>NUCLEOTIDE SEQUENCE</scope>
    <source>
        <strain evidence="2">EXF-9298</strain>
    </source>
</reference>
<protein>
    <submittedName>
        <fullName evidence="2">Uncharacterized protein</fullName>
    </submittedName>
</protein>
<evidence type="ECO:0000313" key="2">
    <source>
        <dbReference type="EMBL" id="KAG9990025.1"/>
    </source>
</evidence>
<feature type="region of interest" description="Disordered" evidence="1">
    <location>
        <begin position="1"/>
        <end position="26"/>
    </location>
</feature>
<proteinExistence type="predicted"/>
<sequence>MPAFQDVYRDYGAEPTPTSPEDPGCPWSWTNLAITCRAALEDLQTLAAGRQREPQKDEQTALRCRKAAIRQNAALNLEVRDDREESEWFGQLDS</sequence>
<feature type="non-terminal residue" evidence="2">
    <location>
        <position position="94"/>
    </location>
</feature>
<dbReference type="EMBL" id="JAHFXS010000051">
    <property type="protein sequence ID" value="KAG9990025.1"/>
    <property type="molecule type" value="Genomic_DNA"/>
</dbReference>
<accession>A0A9P8K1H7</accession>
<keyword evidence="3" id="KW-1185">Reference proteome</keyword>
<reference evidence="2" key="2">
    <citation type="submission" date="2021-08" db="EMBL/GenBank/DDBJ databases">
        <authorList>
            <person name="Gostincar C."/>
            <person name="Sun X."/>
            <person name="Song Z."/>
            <person name="Gunde-Cimerman N."/>
        </authorList>
    </citation>
    <scope>NUCLEOTIDE SEQUENCE</scope>
    <source>
        <strain evidence="2">EXF-9298</strain>
    </source>
</reference>